<evidence type="ECO:0000313" key="5">
    <source>
        <dbReference type="Proteomes" id="UP000007800"/>
    </source>
</evidence>
<dbReference type="InterPro" id="IPR011990">
    <property type="entry name" value="TPR-like_helical_dom_sf"/>
</dbReference>
<organism evidence="5">
    <name type="scientific">Perkinsus marinus (strain ATCC 50983 / TXsc)</name>
    <dbReference type="NCBI Taxonomy" id="423536"/>
    <lineage>
        <taxon>Eukaryota</taxon>
        <taxon>Sar</taxon>
        <taxon>Alveolata</taxon>
        <taxon>Perkinsozoa</taxon>
        <taxon>Perkinsea</taxon>
        <taxon>Perkinsida</taxon>
        <taxon>Perkinsidae</taxon>
        <taxon>Perkinsus</taxon>
    </lineage>
</organism>
<dbReference type="GO" id="GO:0006335">
    <property type="term" value="P:DNA replication-dependent chromatin assembly"/>
    <property type="evidence" value="ECO:0007669"/>
    <property type="project" value="TreeGrafter"/>
</dbReference>
<name>C5K6F9_PERM5</name>
<dbReference type="GO" id="GO:0034080">
    <property type="term" value="P:CENP-A containing chromatin assembly"/>
    <property type="evidence" value="ECO:0007669"/>
    <property type="project" value="TreeGrafter"/>
</dbReference>
<keyword evidence="5" id="KW-1185">Reference proteome</keyword>
<dbReference type="Pfam" id="PF10516">
    <property type="entry name" value="SHNi-TPR"/>
    <property type="match status" value="1"/>
</dbReference>
<proteinExistence type="predicted"/>
<keyword evidence="2" id="KW-0802">TPR repeat</keyword>
<dbReference type="PANTHER" id="PTHR15081:SF1">
    <property type="entry name" value="NUCLEAR AUTOANTIGENIC SPERM PROTEIN"/>
    <property type="match status" value="1"/>
</dbReference>
<dbReference type="AlphaFoldDB" id="C5K6F9"/>
<dbReference type="Gene3D" id="1.25.40.10">
    <property type="entry name" value="Tetratricopeptide repeat domain"/>
    <property type="match status" value="1"/>
</dbReference>
<evidence type="ECO:0000256" key="1">
    <source>
        <dbReference type="ARBA" id="ARBA00022737"/>
    </source>
</evidence>
<dbReference type="PANTHER" id="PTHR15081">
    <property type="entry name" value="NUCLEAR AUTOANTIGENIC SPERM PROTEIN NASP -RELATED"/>
    <property type="match status" value="1"/>
</dbReference>
<dbReference type="GO" id="GO:0042393">
    <property type="term" value="F:histone binding"/>
    <property type="evidence" value="ECO:0007669"/>
    <property type="project" value="TreeGrafter"/>
</dbReference>
<evidence type="ECO:0000259" key="3">
    <source>
        <dbReference type="Pfam" id="PF10516"/>
    </source>
</evidence>
<evidence type="ECO:0000256" key="2">
    <source>
        <dbReference type="ARBA" id="ARBA00022803"/>
    </source>
</evidence>
<sequence length="571" mass="62820">MSEATWSEERLNHPHVKGQTISYETAVKEDLGTLLRVSTRQLTIIQRNFVPEDNCVQMQMYLHRGVDNVEVCPYALILDLSRIALVWKQRLIGSSVEGGAAPKVAVMSSGKESAPELLCGGTVKGSKELLVLNKHLAIEEDADEEGTLVPVVVDEIISVSVHDVLDSGEVPVVGEIAEVSTASGDAKEAIKEDYLRAGLIHLMTAQCNEGAATVEEGKDTLVDQELLTSDPDELRQLAKIAREKGQIDRACNLLGDACEITCNQEGTDTCKAMAAVLFDFGDCLLAKEEESLDILNADGGENGSDMDNVLGGGSSSKSAMDRLQEAVDMVKATRERELATGKGADEDAESDVDDLQLAWENLEQCRNCLQLFTEEEMPWDLARRCHSRLGDFLQLQERYPQACEEFEKALEICNKCCPPVDARERAVILLRLGECQRQEDKEKGKKTLLEAKALLEGHQQQHDQNDDILAAVNEALEDNREEEMNDQVKVIQQMMSSVSRTSNGASFPLGASTSAKFDKATLGSTSKRGEKINRAFIVGRSGAAIKGTWLDRPVNFARPIRDAWQLLHHRL</sequence>
<dbReference type="InParanoid" id="C5K6F9"/>
<dbReference type="OrthoDB" id="5587616at2759"/>
<protein>
    <recommendedName>
        <fullName evidence="3">Tetratricopeptide SHNi-TPR domain-containing protein</fullName>
    </recommendedName>
</protein>
<dbReference type="SUPFAM" id="SSF48452">
    <property type="entry name" value="TPR-like"/>
    <property type="match status" value="1"/>
</dbReference>
<dbReference type="InterPro" id="IPR051730">
    <property type="entry name" value="NASP-like"/>
</dbReference>
<dbReference type="Proteomes" id="UP000007800">
    <property type="component" value="Unassembled WGS sequence"/>
</dbReference>
<evidence type="ECO:0000313" key="4">
    <source>
        <dbReference type="EMBL" id="EER19879.1"/>
    </source>
</evidence>
<dbReference type="EMBL" id="GG670888">
    <property type="protein sequence ID" value="EER19879.1"/>
    <property type="molecule type" value="Genomic_DNA"/>
</dbReference>
<accession>C5K6F9</accession>
<dbReference type="GeneID" id="9058390"/>
<reference evidence="4 5" key="1">
    <citation type="submission" date="2008-07" db="EMBL/GenBank/DDBJ databases">
        <authorList>
            <person name="El-Sayed N."/>
            <person name="Caler E."/>
            <person name="Inman J."/>
            <person name="Amedeo P."/>
            <person name="Hass B."/>
            <person name="Wortman J."/>
        </authorList>
    </citation>
    <scope>NUCLEOTIDE SEQUENCE [LARGE SCALE GENOMIC DNA]</scope>
    <source>
        <strain evidence="5">ATCC 50983 / TXsc</strain>
    </source>
</reference>
<gene>
    <name evidence="4" type="ORF">Pmar_PMAR006771</name>
</gene>
<dbReference type="RefSeq" id="XP_002788083.1">
    <property type="nucleotide sequence ID" value="XM_002788037.1"/>
</dbReference>
<feature type="domain" description="Tetratricopeptide SHNi-TPR" evidence="3">
    <location>
        <begin position="385"/>
        <end position="419"/>
    </location>
</feature>
<keyword evidence="1" id="KW-0677">Repeat</keyword>
<dbReference type="InterPro" id="IPR019544">
    <property type="entry name" value="Tetratricopeptide_SHNi-TPR_dom"/>
</dbReference>
<dbReference type="GO" id="GO:0005654">
    <property type="term" value="C:nucleoplasm"/>
    <property type="evidence" value="ECO:0007669"/>
    <property type="project" value="TreeGrafter"/>
</dbReference>